<evidence type="ECO:0000313" key="2">
    <source>
        <dbReference type="EMBL" id="SFR56388.1"/>
    </source>
</evidence>
<evidence type="ECO:0000313" key="3">
    <source>
        <dbReference type="Proteomes" id="UP000199462"/>
    </source>
</evidence>
<gene>
    <name evidence="2" type="ORF">SAMN04488010_0583</name>
</gene>
<dbReference type="Proteomes" id="UP000199462">
    <property type="component" value="Unassembled WGS sequence"/>
</dbReference>
<dbReference type="STRING" id="440514.SAMN04488010_0583"/>
<reference evidence="3" key="1">
    <citation type="submission" date="2016-10" db="EMBL/GenBank/DDBJ databases">
        <authorList>
            <person name="Varghese N."/>
            <person name="Submissions S."/>
        </authorList>
    </citation>
    <scope>NUCLEOTIDE SEQUENCE [LARGE SCALE GENOMIC DNA]</scope>
    <source>
        <strain evidence="3">DSM 19891</strain>
    </source>
</reference>
<evidence type="ECO:0000256" key="1">
    <source>
        <dbReference type="SAM" id="Phobius"/>
    </source>
</evidence>
<dbReference type="EMBL" id="FOYX01000001">
    <property type="protein sequence ID" value="SFR56388.1"/>
    <property type="molecule type" value="Genomic_DNA"/>
</dbReference>
<keyword evidence="1" id="KW-0472">Membrane</keyword>
<dbReference type="AlphaFoldDB" id="A0A1I6HPS5"/>
<protein>
    <submittedName>
        <fullName evidence="2">Uncharacterized protein</fullName>
    </submittedName>
</protein>
<sequence>MKEGLIKDTYELIIKEIQTVITVCYLLAVGIGMIFNYKKYAEFGINIFDYGDVFDFLIAPFSDFYIILFAAASTLFISMLFYLDYVWLKRWPKSYSKMNFGRDKKKWFKQYRITVIAISFVIYLFLSAGFYGKYTKKKITNQRDITITMVDNEIKKGKLIGKTKDIVFLLNDDGVFAIPLTSVIKQIKIK</sequence>
<feature type="transmembrane region" description="Helical" evidence="1">
    <location>
        <begin position="12"/>
        <end position="35"/>
    </location>
</feature>
<feature type="transmembrane region" description="Helical" evidence="1">
    <location>
        <begin position="111"/>
        <end position="132"/>
    </location>
</feature>
<dbReference type="RefSeq" id="WP_177214910.1">
    <property type="nucleotide sequence ID" value="NZ_FOYX01000001.1"/>
</dbReference>
<proteinExistence type="predicted"/>
<feature type="transmembrane region" description="Helical" evidence="1">
    <location>
        <begin position="64"/>
        <end position="88"/>
    </location>
</feature>
<keyword evidence="1" id="KW-0812">Transmembrane</keyword>
<keyword evidence="3" id="KW-1185">Reference proteome</keyword>
<organism evidence="2 3">
    <name type="scientific">Maribacter stanieri</name>
    <dbReference type="NCBI Taxonomy" id="440514"/>
    <lineage>
        <taxon>Bacteria</taxon>
        <taxon>Pseudomonadati</taxon>
        <taxon>Bacteroidota</taxon>
        <taxon>Flavobacteriia</taxon>
        <taxon>Flavobacteriales</taxon>
        <taxon>Flavobacteriaceae</taxon>
        <taxon>Maribacter</taxon>
    </lineage>
</organism>
<name>A0A1I6HPS5_9FLAO</name>
<accession>A0A1I6HPS5</accession>
<keyword evidence="1" id="KW-1133">Transmembrane helix</keyword>